<evidence type="ECO:0000256" key="4">
    <source>
        <dbReference type="ARBA" id="ARBA00023002"/>
    </source>
</evidence>
<keyword evidence="7" id="KW-1185">Reference proteome</keyword>
<dbReference type="SUPFAM" id="SSF51905">
    <property type="entry name" value="FAD/NAD(P)-binding domain"/>
    <property type="match status" value="2"/>
</dbReference>
<evidence type="ECO:0000256" key="3">
    <source>
        <dbReference type="ARBA" id="ARBA00022827"/>
    </source>
</evidence>
<dbReference type="InterPro" id="IPR036188">
    <property type="entry name" value="FAD/NAD-bd_sf"/>
</dbReference>
<dbReference type="GO" id="GO:0004499">
    <property type="term" value="F:N,N-dimethylaniline monooxygenase activity"/>
    <property type="evidence" value="ECO:0007669"/>
    <property type="project" value="InterPro"/>
</dbReference>
<reference evidence="7" key="1">
    <citation type="submission" date="2017-02" db="EMBL/GenBank/DDBJ databases">
        <authorList>
            <person name="Tafer H."/>
            <person name="Lopandic K."/>
        </authorList>
    </citation>
    <scope>NUCLEOTIDE SEQUENCE [LARGE SCALE GENOMIC DNA]</scope>
    <source>
        <strain evidence="7">CBS 366.77</strain>
    </source>
</reference>
<keyword evidence="3" id="KW-0274">FAD</keyword>
<evidence type="ECO:0000256" key="2">
    <source>
        <dbReference type="ARBA" id="ARBA00022630"/>
    </source>
</evidence>
<dbReference type="EMBL" id="MVGC01000073">
    <property type="protein sequence ID" value="RJE24660.1"/>
    <property type="molecule type" value="Genomic_DNA"/>
</dbReference>
<dbReference type="PANTHER" id="PTHR43872:SF1">
    <property type="entry name" value="MONOOXYGENASE, PUTATIVE (AFU_ORTHOLOGUE AFUA_8G02570)-RELATED"/>
    <property type="match status" value="1"/>
</dbReference>
<keyword evidence="5 6" id="KW-0503">Monooxygenase</keyword>
<evidence type="ECO:0000313" key="7">
    <source>
        <dbReference type="Proteomes" id="UP000266188"/>
    </source>
</evidence>
<dbReference type="AlphaFoldDB" id="A0A3A2ZPQ2"/>
<dbReference type="OrthoDB" id="66881at2759"/>
<protein>
    <submittedName>
        <fullName evidence="6">Flavin-binding monooxygenase</fullName>
    </submittedName>
</protein>
<dbReference type="GO" id="GO:0050660">
    <property type="term" value="F:flavin adenine dinucleotide binding"/>
    <property type="evidence" value="ECO:0007669"/>
    <property type="project" value="InterPro"/>
</dbReference>
<dbReference type="GO" id="GO:0050661">
    <property type="term" value="F:NADP binding"/>
    <property type="evidence" value="ECO:0007669"/>
    <property type="project" value="InterPro"/>
</dbReference>
<proteinExistence type="predicted"/>
<dbReference type="STRING" id="2070753.A0A3A2ZPQ2"/>
<evidence type="ECO:0000313" key="6">
    <source>
        <dbReference type="EMBL" id="RJE24660.1"/>
    </source>
</evidence>
<dbReference type="PANTHER" id="PTHR43872">
    <property type="entry name" value="MONOOXYGENASE, PUTATIVE (AFU_ORTHOLOGUE AFUA_8G02570)-RELATED"/>
    <property type="match status" value="1"/>
</dbReference>
<keyword evidence="4" id="KW-0560">Oxidoreductase</keyword>
<dbReference type="Pfam" id="PF00743">
    <property type="entry name" value="FMO-like"/>
    <property type="match status" value="1"/>
</dbReference>
<accession>A0A3A2ZPQ2</accession>
<evidence type="ECO:0000256" key="1">
    <source>
        <dbReference type="ARBA" id="ARBA00001974"/>
    </source>
</evidence>
<comment type="cofactor">
    <cofactor evidence="1">
        <name>FAD</name>
        <dbReference type="ChEBI" id="CHEBI:57692"/>
    </cofactor>
</comment>
<organism evidence="6 7">
    <name type="scientific">Aspergillus sclerotialis</name>
    <dbReference type="NCBI Taxonomy" id="2070753"/>
    <lineage>
        <taxon>Eukaryota</taxon>
        <taxon>Fungi</taxon>
        <taxon>Dikarya</taxon>
        <taxon>Ascomycota</taxon>
        <taxon>Pezizomycotina</taxon>
        <taxon>Eurotiomycetes</taxon>
        <taxon>Eurotiomycetidae</taxon>
        <taxon>Eurotiales</taxon>
        <taxon>Aspergillaceae</taxon>
        <taxon>Aspergillus</taxon>
        <taxon>Aspergillus subgen. Polypaecilum</taxon>
    </lineage>
</organism>
<dbReference type="InterPro" id="IPR020946">
    <property type="entry name" value="Flavin_mOase-like"/>
</dbReference>
<dbReference type="Proteomes" id="UP000266188">
    <property type="component" value="Unassembled WGS sequence"/>
</dbReference>
<keyword evidence="2" id="KW-0285">Flavoprotein</keyword>
<gene>
    <name evidence="6" type="ORF">PHISCL_03026</name>
</gene>
<evidence type="ECO:0000256" key="5">
    <source>
        <dbReference type="ARBA" id="ARBA00023033"/>
    </source>
</evidence>
<name>A0A3A2ZPQ2_9EURO</name>
<dbReference type="InterPro" id="IPR051820">
    <property type="entry name" value="FAD-binding_MO"/>
</dbReference>
<sequence length="499" mass="56279">MVPEINSTDANVDVLIIGAGISGINAGYRIHEAFPQWSYTILEAREELGGTWSLFQFPGIRSDSDLHTFGFPWDPWTEDRPIADGPSILKYMKTVVAKHGIDKHIKYEHRATKLEWSSGNQRWTAEVIANGTKKKYVSKFVFVGTGIFDYNEGQPSTIPGIENFEGTVAHPQFWPSDLDYDNKRIIIIGSGATAITLLPALTDRASFVTMLQRSPSYLFTPPSNDPVDNLIRKFCPTRWMYKVLRWKYIVGFMVIYNFSIWFPEAAKKLLRQSTESQLPSNIPFDPHFVPKYNPWEQRMCVAPHGDFFAALRSGNADIVTDHIDMVDKAGIVLKSGGRLDTDIIVTATGLKLTVFGQLEIVVDGRTIDHSDKFTWRGSALQDVPNFFFAFGYTNASWTLGADTATLLFLRVMKEMQDRGVQCMVPTMESPHAIKEVPWLNLNSNYIQRAVKDRRLPKAGDIAPWKPRSSYIQDYLSLSWGSEVTAGLKFGPQPYSQNVA</sequence>
<dbReference type="Gene3D" id="3.50.50.60">
    <property type="entry name" value="FAD/NAD(P)-binding domain"/>
    <property type="match status" value="3"/>
</dbReference>
<comment type="caution">
    <text evidence="6">The sequence shown here is derived from an EMBL/GenBank/DDBJ whole genome shotgun (WGS) entry which is preliminary data.</text>
</comment>